<reference evidence="1" key="1">
    <citation type="submission" date="2019-02" db="EMBL/GenBank/DDBJ databases">
        <authorList>
            <consortium name="Pathogen Informatics"/>
        </authorList>
    </citation>
    <scope>NUCLEOTIDE SEQUENCE</scope>
    <source>
        <strain evidence="1">3012STDY6733949</strain>
    </source>
</reference>
<accession>A0A449G5K2</accession>
<dbReference type="EMBL" id="CAACYE010000002">
    <property type="protein sequence ID" value="VFA81021.1"/>
    <property type="molecule type" value="Genomic_DNA"/>
</dbReference>
<evidence type="ECO:0000313" key="1">
    <source>
        <dbReference type="EMBL" id="VFA81021.1"/>
    </source>
</evidence>
<evidence type="ECO:0000313" key="2">
    <source>
        <dbReference type="EMBL" id="VFA81032.1"/>
    </source>
</evidence>
<protein>
    <submittedName>
        <fullName evidence="1">Uncharacterized protein</fullName>
    </submittedName>
</protein>
<dbReference type="RefSeq" id="WP_137355146.1">
    <property type="nucleotide sequence ID" value="NZ_CAACYE020000006.1"/>
</dbReference>
<dbReference type="EMBL" id="CAACYE010000002">
    <property type="protein sequence ID" value="VFA81032.1"/>
    <property type="molecule type" value="Genomic_DNA"/>
</dbReference>
<sequence>MTEISAADERAILDQLRRLQDAHHRGDQAAASAMLADLFDRYGRETVAAVRWRQAGDQAAAEAALFGVFGPGAVTGDD</sequence>
<dbReference type="AlphaFoldDB" id="A0A449G5K2"/>
<organism evidence="1">
    <name type="scientific">Nocardia farcinica</name>
    <dbReference type="NCBI Taxonomy" id="37329"/>
    <lineage>
        <taxon>Bacteria</taxon>
        <taxon>Bacillati</taxon>
        <taxon>Actinomycetota</taxon>
        <taxon>Actinomycetes</taxon>
        <taxon>Mycobacteriales</taxon>
        <taxon>Nocardiaceae</taxon>
        <taxon>Nocardia</taxon>
    </lineage>
</organism>
<proteinExistence type="predicted"/>
<name>A0A449G5K2_NOCFR</name>
<gene>
    <name evidence="1" type="ORF">NCTC1935_00046</name>
    <name evidence="2" type="ORF">NCTC1935_00057</name>
</gene>